<proteinExistence type="predicted"/>
<organism evidence="1 3">
    <name type="scientific">Aliidiomarina maris</name>
    <dbReference type="NCBI Taxonomy" id="531312"/>
    <lineage>
        <taxon>Bacteria</taxon>
        <taxon>Pseudomonadati</taxon>
        <taxon>Pseudomonadota</taxon>
        <taxon>Gammaproteobacteria</taxon>
        <taxon>Alteromonadales</taxon>
        <taxon>Idiomarinaceae</taxon>
        <taxon>Aliidiomarina</taxon>
    </lineage>
</organism>
<name>A0A327WMN5_9GAMM</name>
<dbReference type="OrthoDB" id="8527830at2"/>
<evidence type="ECO:0000313" key="4">
    <source>
        <dbReference type="Proteomes" id="UP000287865"/>
    </source>
</evidence>
<evidence type="ECO:0000313" key="2">
    <source>
        <dbReference type="EMBL" id="RUO20104.1"/>
    </source>
</evidence>
<evidence type="ECO:0000313" key="1">
    <source>
        <dbReference type="EMBL" id="RAJ92951.1"/>
    </source>
</evidence>
<dbReference type="EMBL" id="QLMD01000022">
    <property type="protein sequence ID" value="RAJ92951.1"/>
    <property type="molecule type" value="Genomic_DNA"/>
</dbReference>
<accession>A0A327WMN5</accession>
<sequence length="113" mass="12529">MPYIKRNAANEIELVSAVKTEETAEFIAKSDVELQNYLAGLAPKGASTIGQTDTEVARIFEDLVDVLIAKGVIQFTDLPEPAQRKLIKRQTLRKQATNLEFDADHDDDTIQIG</sequence>
<dbReference type="AlphaFoldDB" id="A0A327WMN5"/>
<gene>
    <name evidence="1" type="ORF">B0I24_1229</name>
    <name evidence="2" type="ORF">CWE07_12510</name>
</gene>
<evidence type="ECO:0000313" key="3">
    <source>
        <dbReference type="Proteomes" id="UP000249203"/>
    </source>
</evidence>
<dbReference type="EMBL" id="PIPK01000014">
    <property type="protein sequence ID" value="RUO20104.1"/>
    <property type="molecule type" value="Genomic_DNA"/>
</dbReference>
<reference evidence="1 3" key="2">
    <citation type="submission" date="2018-06" db="EMBL/GenBank/DDBJ databases">
        <title>Genomic Encyclopedia of Type Strains, Phase III (KMG-III): the genomes of soil and plant-associated and newly described type strains.</title>
        <authorList>
            <person name="Whitman W."/>
        </authorList>
    </citation>
    <scope>NUCLEOTIDE SEQUENCE [LARGE SCALE GENOMIC DNA]</scope>
    <source>
        <strain evidence="1 3">CGMCC 1.15366</strain>
    </source>
</reference>
<dbReference type="Proteomes" id="UP000287865">
    <property type="component" value="Unassembled WGS sequence"/>
</dbReference>
<dbReference type="RefSeq" id="WP_111570547.1">
    <property type="nucleotide sequence ID" value="NZ_PIPK01000014.1"/>
</dbReference>
<keyword evidence="4" id="KW-1185">Reference proteome</keyword>
<protein>
    <submittedName>
        <fullName evidence="2">Tryptophan synthase subunit beta like protein</fullName>
    </submittedName>
</protein>
<comment type="caution">
    <text evidence="1">The sequence shown here is derived from an EMBL/GenBank/DDBJ whole genome shotgun (WGS) entry which is preliminary data.</text>
</comment>
<reference evidence="2 4" key="1">
    <citation type="journal article" date="2018" name="Front. Microbiol.">
        <title>Genome-Based Analysis Reveals the Taxonomy and Diversity of the Family Idiomarinaceae.</title>
        <authorList>
            <person name="Liu Y."/>
            <person name="Lai Q."/>
            <person name="Shao Z."/>
        </authorList>
    </citation>
    <scope>NUCLEOTIDE SEQUENCE [LARGE SCALE GENOMIC DNA]</scope>
    <source>
        <strain evidence="2 4">CF12-14</strain>
    </source>
</reference>
<dbReference type="Proteomes" id="UP000249203">
    <property type="component" value="Unassembled WGS sequence"/>
</dbReference>